<evidence type="ECO:0000256" key="4">
    <source>
        <dbReference type="ARBA" id="ARBA00022801"/>
    </source>
</evidence>
<dbReference type="SMART" id="SM00490">
    <property type="entry name" value="HELICc"/>
    <property type="match status" value="1"/>
</dbReference>
<dbReference type="PANTHER" id="PTHR18934">
    <property type="entry name" value="ATP-DEPENDENT RNA HELICASE"/>
    <property type="match status" value="1"/>
</dbReference>
<dbReference type="STRING" id="1051891.A0A0C3KZC2"/>
<dbReference type="FunFam" id="3.40.50.300:FF:000637">
    <property type="entry name" value="ATP-dependent RNA helicase DHX37/DHR1"/>
    <property type="match status" value="1"/>
</dbReference>
<dbReference type="CDD" id="cd18791">
    <property type="entry name" value="SF2_C_RHA"/>
    <property type="match status" value="1"/>
</dbReference>
<evidence type="ECO:0000256" key="5">
    <source>
        <dbReference type="ARBA" id="ARBA00022806"/>
    </source>
</evidence>
<protein>
    <recommendedName>
        <fullName evidence="2">RNA helicase</fullName>
        <ecNumber evidence="2">3.6.4.13</ecNumber>
    </recommendedName>
</protein>
<dbReference type="PROSITE" id="PS00690">
    <property type="entry name" value="DEAH_ATP_HELICASE"/>
    <property type="match status" value="1"/>
</dbReference>
<dbReference type="HOGENOM" id="CLU_001832_5_7_1"/>
<dbReference type="PROSITE" id="PS51194">
    <property type="entry name" value="HELICASE_CTER"/>
    <property type="match status" value="1"/>
</dbReference>
<accession>A0A0C3KZC2</accession>
<dbReference type="GO" id="GO:0045943">
    <property type="term" value="P:positive regulation of transcription by RNA polymerase I"/>
    <property type="evidence" value="ECO:0007669"/>
    <property type="project" value="TreeGrafter"/>
</dbReference>
<dbReference type="GO" id="GO:0005524">
    <property type="term" value="F:ATP binding"/>
    <property type="evidence" value="ECO:0007669"/>
    <property type="project" value="UniProtKB-KW"/>
</dbReference>
<proteinExistence type="inferred from homology"/>
<organism evidence="11 12">
    <name type="scientific">Tulasnella calospora MUT 4182</name>
    <dbReference type="NCBI Taxonomy" id="1051891"/>
    <lineage>
        <taxon>Eukaryota</taxon>
        <taxon>Fungi</taxon>
        <taxon>Dikarya</taxon>
        <taxon>Basidiomycota</taxon>
        <taxon>Agaricomycotina</taxon>
        <taxon>Agaricomycetes</taxon>
        <taxon>Cantharellales</taxon>
        <taxon>Tulasnellaceae</taxon>
        <taxon>Tulasnella</taxon>
    </lineage>
</organism>
<name>A0A0C3KZC2_9AGAM</name>
<dbReference type="InterPro" id="IPR011545">
    <property type="entry name" value="DEAD/DEAH_box_helicase_dom"/>
</dbReference>
<dbReference type="EMBL" id="KN823019">
    <property type="protein sequence ID" value="KIO26738.1"/>
    <property type="molecule type" value="Genomic_DNA"/>
</dbReference>
<dbReference type="CDD" id="cd17978">
    <property type="entry name" value="DEXHc_DHX33"/>
    <property type="match status" value="1"/>
</dbReference>
<keyword evidence="4" id="KW-0378">Hydrolase</keyword>
<dbReference type="GO" id="GO:0003725">
    <property type="term" value="F:double-stranded RNA binding"/>
    <property type="evidence" value="ECO:0007669"/>
    <property type="project" value="TreeGrafter"/>
</dbReference>
<dbReference type="InterPro" id="IPR027417">
    <property type="entry name" value="P-loop_NTPase"/>
</dbReference>
<dbReference type="PROSITE" id="PS51192">
    <property type="entry name" value="HELICASE_ATP_BIND_1"/>
    <property type="match status" value="1"/>
</dbReference>
<keyword evidence="12" id="KW-1185">Reference proteome</keyword>
<dbReference type="SMART" id="SM00487">
    <property type="entry name" value="DEXDc"/>
    <property type="match status" value="1"/>
</dbReference>
<dbReference type="GO" id="GO:0003724">
    <property type="term" value="F:RNA helicase activity"/>
    <property type="evidence" value="ECO:0007669"/>
    <property type="project" value="UniProtKB-EC"/>
</dbReference>
<dbReference type="GO" id="GO:0005730">
    <property type="term" value="C:nucleolus"/>
    <property type="evidence" value="ECO:0007669"/>
    <property type="project" value="TreeGrafter"/>
</dbReference>
<sequence>MGPLSPARSPNKHHINGKRKDFKYAIIGSPEKSSTPKKKRAFDSSAESTQTRLKTTLPENQKHFINGSGRLNGKPKINGAGPSSISEQRRSLPIWSARKSLIREIQAHDCVVILGETGSGKTTQIPQFIYEANICQEPLVIAVTQPRRVAATSLAARVSMEQGTPLGDRVGYSVRFDDKTSDETRIKFMTDGMLDRELLGDPMLSRYGVIIVDEAHERTLRTDLLLTSLKTILSTRNFSSHKEDKGKRKELPPLKVIIMSATLDAQRFSDFLNGAKILYVKGRQHPVKVLHTAEAQKDYIEAALQTFFQIHTERPAGDVLIFLPGQEEIESLTSSIESLAEQIPPEGMQVLVCPMYAALPPTIQAKVFGRTPSNTRKVVLATNIAETSITIPGVKYVIDTGLCKEKRYFPRGRGSGVDALLVQAISKSSALQRTGRAGREGEGWCFRLYTELAYSTQFAEAAVPEIQRCNLTHAILQMKCLGQNPEVADFMDAPSQET</sequence>
<dbReference type="OrthoDB" id="10253254at2759"/>
<feature type="domain" description="Helicase ATP-binding" evidence="9">
    <location>
        <begin position="102"/>
        <end position="281"/>
    </location>
</feature>
<dbReference type="InterPro" id="IPR014001">
    <property type="entry name" value="Helicase_ATP-bd"/>
</dbReference>
<evidence type="ECO:0000256" key="1">
    <source>
        <dbReference type="ARBA" id="ARBA00008792"/>
    </source>
</evidence>
<evidence type="ECO:0000259" key="9">
    <source>
        <dbReference type="PROSITE" id="PS51192"/>
    </source>
</evidence>
<feature type="compositionally biased region" description="Polar residues" evidence="8">
    <location>
        <begin position="45"/>
        <end position="59"/>
    </location>
</feature>
<dbReference type="GO" id="GO:0016787">
    <property type="term" value="F:hydrolase activity"/>
    <property type="evidence" value="ECO:0007669"/>
    <property type="project" value="UniProtKB-KW"/>
</dbReference>
<evidence type="ECO:0000313" key="11">
    <source>
        <dbReference type="EMBL" id="KIO26738.1"/>
    </source>
</evidence>
<comment type="catalytic activity">
    <reaction evidence="7">
        <text>ATP + H2O = ADP + phosphate + H(+)</text>
        <dbReference type="Rhea" id="RHEA:13065"/>
        <dbReference type="ChEBI" id="CHEBI:15377"/>
        <dbReference type="ChEBI" id="CHEBI:15378"/>
        <dbReference type="ChEBI" id="CHEBI:30616"/>
        <dbReference type="ChEBI" id="CHEBI:43474"/>
        <dbReference type="ChEBI" id="CHEBI:456216"/>
        <dbReference type="EC" id="3.6.4.13"/>
    </reaction>
</comment>
<evidence type="ECO:0000256" key="8">
    <source>
        <dbReference type="SAM" id="MobiDB-lite"/>
    </source>
</evidence>
<dbReference type="Gene3D" id="1.10.10.2130">
    <property type="entry name" value="DEAH helicase family, winged-helix domain"/>
    <property type="match status" value="1"/>
</dbReference>
<gene>
    <name evidence="11" type="ORF">M407DRAFT_74084</name>
</gene>
<dbReference type="SUPFAM" id="SSF52540">
    <property type="entry name" value="P-loop containing nucleoside triphosphate hydrolases"/>
    <property type="match status" value="1"/>
</dbReference>
<dbReference type="EC" id="3.6.4.13" evidence="2"/>
<comment type="similarity">
    <text evidence="1">Belongs to the DEAD box helicase family. DEAH subfamily.</text>
</comment>
<dbReference type="Proteomes" id="UP000054248">
    <property type="component" value="Unassembled WGS sequence"/>
</dbReference>
<feature type="non-terminal residue" evidence="11">
    <location>
        <position position="498"/>
    </location>
</feature>
<evidence type="ECO:0000259" key="10">
    <source>
        <dbReference type="PROSITE" id="PS51194"/>
    </source>
</evidence>
<dbReference type="InterPro" id="IPR002464">
    <property type="entry name" value="DNA/RNA_helicase_DEAH_CS"/>
</dbReference>
<evidence type="ECO:0000313" key="12">
    <source>
        <dbReference type="Proteomes" id="UP000054248"/>
    </source>
</evidence>
<dbReference type="Gene3D" id="3.40.50.300">
    <property type="entry name" value="P-loop containing nucleotide triphosphate hydrolases"/>
    <property type="match status" value="2"/>
</dbReference>
<dbReference type="Pfam" id="PF00271">
    <property type="entry name" value="Helicase_C"/>
    <property type="match status" value="1"/>
</dbReference>
<feature type="region of interest" description="Disordered" evidence="8">
    <location>
        <begin position="1"/>
        <end position="86"/>
    </location>
</feature>
<dbReference type="PANTHER" id="PTHR18934:SF118">
    <property type="entry name" value="ATP-DEPENDENT RNA HELICASE DHX33"/>
    <property type="match status" value="1"/>
</dbReference>
<feature type="domain" description="Helicase C-terminal" evidence="10">
    <location>
        <begin position="303"/>
        <end position="482"/>
    </location>
</feature>
<dbReference type="InterPro" id="IPR001650">
    <property type="entry name" value="Helicase_C-like"/>
</dbReference>
<evidence type="ECO:0000256" key="2">
    <source>
        <dbReference type="ARBA" id="ARBA00012552"/>
    </source>
</evidence>
<evidence type="ECO:0000256" key="3">
    <source>
        <dbReference type="ARBA" id="ARBA00022741"/>
    </source>
</evidence>
<reference evidence="12" key="2">
    <citation type="submission" date="2015-01" db="EMBL/GenBank/DDBJ databases">
        <title>Evolutionary Origins and Diversification of the Mycorrhizal Mutualists.</title>
        <authorList>
            <consortium name="DOE Joint Genome Institute"/>
            <consortium name="Mycorrhizal Genomics Consortium"/>
            <person name="Kohler A."/>
            <person name="Kuo A."/>
            <person name="Nagy L.G."/>
            <person name="Floudas D."/>
            <person name="Copeland A."/>
            <person name="Barry K.W."/>
            <person name="Cichocki N."/>
            <person name="Veneault-Fourrey C."/>
            <person name="LaButti K."/>
            <person name="Lindquist E.A."/>
            <person name="Lipzen A."/>
            <person name="Lundell T."/>
            <person name="Morin E."/>
            <person name="Murat C."/>
            <person name="Riley R."/>
            <person name="Ohm R."/>
            <person name="Sun H."/>
            <person name="Tunlid A."/>
            <person name="Henrissat B."/>
            <person name="Grigoriev I.V."/>
            <person name="Hibbett D.S."/>
            <person name="Martin F."/>
        </authorList>
    </citation>
    <scope>NUCLEOTIDE SEQUENCE [LARGE SCALE GENOMIC DNA]</scope>
    <source>
        <strain evidence="12">MUT 4182</strain>
    </source>
</reference>
<dbReference type="FunFam" id="3.40.50.300:FF:000145">
    <property type="entry name" value="probable ATP-dependent RNA helicase DHX40"/>
    <property type="match status" value="1"/>
</dbReference>
<evidence type="ECO:0000256" key="6">
    <source>
        <dbReference type="ARBA" id="ARBA00022840"/>
    </source>
</evidence>
<keyword evidence="5" id="KW-0347">Helicase</keyword>
<dbReference type="InterPro" id="IPR042035">
    <property type="entry name" value="DEAH_win-hel_dom"/>
</dbReference>
<dbReference type="AlphaFoldDB" id="A0A0C3KZC2"/>
<keyword evidence="6" id="KW-0067">ATP-binding</keyword>
<keyword evidence="3" id="KW-0547">Nucleotide-binding</keyword>
<reference evidence="11 12" key="1">
    <citation type="submission" date="2014-04" db="EMBL/GenBank/DDBJ databases">
        <authorList>
            <consortium name="DOE Joint Genome Institute"/>
            <person name="Kuo A."/>
            <person name="Girlanda M."/>
            <person name="Perotto S."/>
            <person name="Kohler A."/>
            <person name="Nagy L.G."/>
            <person name="Floudas D."/>
            <person name="Copeland A."/>
            <person name="Barry K.W."/>
            <person name="Cichocki N."/>
            <person name="Veneault-Fourrey C."/>
            <person name="LaButti K."/>
            <person name="Lindquist E.A."/>
            <person name="Lipzen A."/>
            <person name="Lundell T."/>
            <person name="Morin E."/>
            <person name="Murat C."/>
            <person name="Sun H."/>
            <person name="Tunlid A."/>
            <person name="Henrissat B."/>
            <person name="Grigoriev I.V."/>
            <person name="Hibbett D.S."/>
            <person name="Martin F."/>
            <person name="Nordberg H.P."/>
            <person name="Cantor M.N."/>
            <person name="Hua S.X."/>
        </authorList>
    </citation>
    <scope>NUCLEOTIDE SEQUENCE [LARGE SCALE GENOMIC DNA]</scope>
    <source>
        <strain evidence="11 12">MUT 4182</strain>
    </source>
</reference>
<dbReference type="Pfam" id="PF00270">
    <property type="entry name" value="DEAD"/>
    <property type="match status" value="1"/>
</dbReference>
<evidence type="ECO:0000256" key="7">
    <source>
        <dbReference type="ARBA" id="ARBA00047984"/>
    </source>
</evidence>